<dbReference type="Gene3D" id="3.30.460.40">
    <property type="match status" value="1"/>
</dbReference>
<accession>A0A1W1I2V7</accession>
<dbReference type="SUPFAM" id="SSF81301">
    <property type="entry name" value="Nucleotidyltransferase"/>
    <property type="match status" value="1"/>
</dbReference>
<organism evidence="1 2">
    <name type="scientific">Nitrospira japonica</name>
    <dbReference type="NCBI Taxonomy" id="1325564"/>
    <lineage>
        <taxon>Bacteria</taxon>
        <taxon>Pseudomonadati</taxon>
        <taxon>Nitrospirota</taxon>
        <taxon>Nitrospiria</taxon>
        <taxon>Nitrospirales</taxon>
        <taxon>Nitrospiraceae</taxon>
        <taxon>Nitrospira</taxon>
    </lineage>
</organism>
<name>A0A1W1I2V7_9BACT</name>
<evidence type="ECO:0008006" key="3">
    <source>
        <dbReference type="Google" id="ProtNLM"/>
    </source>
</evidence>
<dbReference type="AlphaFoldDB" id="A0A1W1I2V7"/>
<gene>
    <name evidence="1" type="ORF">NSJP_1168</name>
</gene>
<dbReference type="Pfam" id="PF14907">
    <property type="entry name" value="NTP_transf_5"/>
    <property type="match status" value="1"/>
</dbReference>
<evidence type="ECO:0000313" key="1">
    <source>
        <dbReference type="EMBL" id="SLM47340.1"/>
    </source>
</evidence>
<dbReference type="STRING" id="1325564.NSJP_1168"/>
<reference evidence="1 2" key="1">
    <citation type="submission" date="2017-03" db="EMBL/GenBank/DDBJ databases">
        <authorList>
            <person name="Afonso C.L."/>
            <person name="Miller P.J."/>
            <person name="Scott M.A."/>
            <person name="Spackman E."/>
            <person name="Goraichik I."/>
            <person name="Dimitrov K.M."/>
            <person name="Suarez D.L."/>
            <person name="Swayne D.E."/>
        </authorList>
    </citation>
    <scope>NUCLEOTIDE SEQUENCE [LARGE SCALE GENOMIC DNA]</scope>
    <source>
        <strain evidence="1">Genome sequencing of Nitrospira japonica strain NJ11</strain>
    </source>
</reference>
<sequence length="268" mass="31042">MQSNGMLEDRAHDVYRQALATLEACGVPFLVGGAFALESYTGLVRRTKDLDLFVRSADRHRLMDALGRAGFQTEWRFTHWLGKAWQGEYSVDVIFNSGNGLCVVDDLWFEHAMPSVVLGHSVKVVPAEEMLWSKAFVMERHRYDGGDIAHLLRARVHLMDWARLLRRFNVHWRVLFSHVLLFGYIYPAHRLRVPEWFMQEMLRRITLDMQSLPSDPRVCQGTLLSWSQYLVDMDPGGYEDARHPPRGSLTWAETRHMTQVLTQEMNAP</sequence>
<proteinExistence type="predicted"/>
<dbReference type="InterPro" id="IPR043519">
    <property type="entry name" value="NT_sf"/>
</dbReference>
<dbReference type="KEGG" id="nja:NSJP_1168"/>
<dbReference type="Proteomes" id="UP000192042">
    <property type="component" value="Chromosome I"/>
</dbReference>
<keyword evidence="2" id="KW-1185">Reference proteome</keyword>
<evidence type="ECO:0000313" key="2">
    <source>
        <dbReference type="Proteomes" id="UP000192042"/>
    </source>
</evidence>
<protein>
    <recommendedName>
        <fullName evidence="3">Nucleotidyltransferase family protein</fullName>
    </recommendedName>
</protein>
<dbReference type="RefSeq" id="WP_080885892.1">
    <property type="nucleotide sequence ID" value="NZ_LT828648.1"/>
</dbReference>
<dbReference type="InterPro" id="IPR039498">
    <property type="entry name" value="NTP_transf_5"/>
</dbReference>
<dbReference type="EMBL" id="LT828648">
    <property type="protein sequence ID" value="SLM47340.1"/>
    <property type="molecule type" value="Genomic_DNA"/>
</dbReference>